<dbReference type="InterPro" id="IPR039852">
    <property type="entry name" value="CAND1/CAND2"/>
</dbReference>
<evidence type="ECO:0000256" key="1">
    <source>
        <dbReference type="ARBA" id="ARBA00022737"/>
    </source>
</evidence>
<evidence type="ECO:0000256" key="2">
    <source>
        <dbReference type="ARBA" id="ARBA00022786"/>
    </source>
</evidence>
<gene>
    <name evidence="4" type="ORF">L195_g055683</name>
    <name evidence="3" type="ORF">L195_g058604</name>
</gene>
<organism evidence="3 5">
    <name type="scientific">Trifolium pratense</name>
    <name type="common">Red clover</name>
    <dbReference type="NCBI Taxonomy" id="57577"/>
    <lineage>
        <taxon>Eukaryota</taxon>
        <taxon>Viridiplantae</taxon>
        <taxon>Streptophyta</taxon>
        <taxon>Embryophyta</taxon>
        <taxon>Tracheophyta</taxon>
        <taxon>Spermatophyta</taxon>
        <taxon>Magnoliopsida</taxon>
        <taxon>eudicotyledons</taxon>
        <taxon>Gunneridae</taxon>
        <taxon>Pentapetalae</taxon>
        <taxon>rosids</taxon>
        <taxon>fabids</taxon>
        <taxon>Fabales</taxon>
        <taxon>Fabaceae</taxon>
        <taxon>Papilionoideae</taxon>
        <taxon>50 kb inversion clade</taxon>
        <taxon>NPAAA clade</taxon>
        <taxon>Hologalegina</taxon>
        <taxon>IRL clade</taxon>
        <taxon>Trifolieae</taxon>
        <taxon>Trifolium</taxon>
    </lineage>
</organism>
<comment type="caution">
    <text evidence="3">The sequence shown here is derived from an EMBL/GenBank/DDBJ whole genome shotgun (WGS) entry which is preliminary data.</text>
</comment>
<dbReference type="EMBL" id="ASHM01102388">
    <property type="protein sequence ID" value="PNX67539.1"/>
    <property type="molecule type" value="Genomic_DNA"/>
</dbReference>
<evidence type="ECO:0000313" key="4">
    <source>
        <dbReference type="EMBL" id="PNX67539.1"/>
    </source>
</evidence>
<proteinExistence type="predicted"/>
<dbReference type="GO" id="GO:0010265">
    <property type="term" value="P:SCF complex assembly"/>
    <property type="evidence" value="ECO:0007669"/>
    <property type="project" value="InterPro"/>
</dbReference>
<keyword evidence="1" id="KW-0677">Repeat</keyword>
<keyword evidence="2" id="KW-0833">Ubl conjugation pathway</keyword>
<dbReference type="Gene3D" id="1.25.10.10">
    <property type="entry name" value="Leucine-rich Repeat Variant"/>
    <property type="match status" value="1"/>
</dbReference>
<dbReference type="EMBL" id="ASHM01122827">
    <property type="protein sequence ID" value="PNX57262.1"/>
    <property type="molecule type" value="Genomic_DNA"/>
</dbReference>
<dbReference type="STRING" id="57577.A0A2K3JT96"/>
<sequence length="90" mass="9918">MAISDLLNELTKPTFMTDPDLELKLKIINIQQLDDAAGDVSGLAVKCLAPLVRKMNEPMVVEMSSQLCDKILNGKDQHWVNIGTLLLALL</sequence>
<evidence type="ECO:0000313" key="3">
    <source>
        <dbReference type="EMBL" id="PNX57262.1"/>
    </source>
</evidence>
<reference evidence="3 5" key="1">
    <citation type="journal article" date="2014" name="Am. J. Bot.">
        <title>Genome assembly and annotation for red clover (Trifolium pratense; Fabaceae).</title>
        <authorList>
            <person name="Istvanek J."/>
            <person name="Jaros M."/>
            <person name="Krenek A."/>
            <person name="Repkova J."/>
        </authorList>
    </citation>
    <scope>NUCLEOTIDE SEQUENCE [LARGE SCALE GENOMIC DNA]</scope>
    <source>
        <strain evidence="5">cv. Tatra</strain>
        <tissue evidence="3">Young leaves</tissue>
    </source>
</reference>
<evidence type="ECO:0000313" key="5">
    <source>
        <dbReference type="Proteomes" id="UP000236291"/>
    </source>
</evidence>
<dbReference type="AlphaFoldDB" id="A0A2K3JT96"/>
<name>A0A2K3JT96_TRIPR</name>
<dbReference type="PANTHER" id="PTHR12696">
    <property type="entry name" value="TIP120"/>
    <property type="match status" value="1"/>
</dbReference>
<dbReference type="InterPro" id="IPR011989">
    <property type="entry name" value="ARM-like"/>
</dbReference>
<accession>A0A2K3JT96</accession>
<dbReference type="Proteomes" id="UP000236291">
    <property type="component" value="Unassembled WGS sequence"/>
</dbReference>
<reference evidence="3 5" key="2">
    <citation type="journal article" date="2017" name="Front. Plant Sci.">
        <title>Gene Classification and Mining of Molecular Markers Useful in Red Clover (Trifolium pratense) Breeding.</title>
        <authorList>
            <person name="Istvanek J."/>
            <person name="Dluhosova J."/>
            <person name="Dluhos P."/>
            <person name="Patkova L."/>
            <person name="Nedelnik J."/>
            <person name="Repkova J."/>
        </authorList>
    </citation>
    <scope>NUCLEOTIDE SEQUENCE [LARGE SCALE GENOMIC DNA]</scope>
    <source>
        <strain evidence="5">cv. Tatra</strain>
        <tissue evidence="3">Young leaves</tissue>
    </source>
</reference>
<protein>
    <submittedName>
        <fullName evidence="3">Cullin-associated NEDD8-dissociated protein 1-like</fullName>
    </submittedName>
</protein>